<accession>A0ABQ9I3P9</accession>
<gene>
    <name evidence="2" type="ORF">PR048_010384</name>
</gene>
<comment type="caution">
    <text evidence="2">The sequence shown here is derived from an EMBL/GenBank/DDBJ whole genome shotgun (WGS) entry which is preliminary data.</text>
</comment>
<proteinExistence type="predicted"/>
<dbReference type="Proteomes" id="UP001159363">
    <property type="component" value="Chromosome 3"/>
</dbReference>
<organism evidence="2 3">
    <name type="scientific">Dryococelus australis</name>
    <dbReference type="NCBI Taxonomy" id="614101"/>
    <lineage>
        <taxon>Eukaryota</taxon>
        <taxon>Metazoa</taxon>
        <taxon>Ecdysozoa</taxon>
        <taxon>Arthropoda</taxon>
        <taxon>Hexapoda</taxon>
        <taxon>Insecta</taxon>
        <taxon>Pterygota</taxon>
        <taxon>Neoptera</taxon>
        <taxon>Polyneoptera</taxon>
        <taxon>Phasmatodea</taxon>
        <taxon>Verophasmatodea</taxon>
        <taxon>Anareolatae</taxon>
        <taxon>Phasmatidae</taxon>
        <taxon>Eurycanthinae</taxon>
        <taxon>Dryococelus</taxon>
    </lineage>
</organism>
<reference evidence="2 3" key="1">
    <citation type="submission" date="2023-02" db="EMBL/GenBank/DDBJ databases">
        <title>LHISI_Scaffold_Assembly.</title>
        <authorList>
            <person name="Stuart O.P."/>
            <person name="Cleave R."/>
            <person name="Magrath M.J.L."/>
            <person name="Mikheyev A.S."/>
        </authorList>
    </citation>
    <scope>NUCLEOTIDE SEQUENCE [LARGE SCALE GENOMIC DNA]</scope>
    <source>
        <strain evidence="2">Daus_M_001</strain>
        <tissue evidence="2">Leg muscle</tissue>
    </source>
</reference>
<feature type="compositionally biased region" description="Basic and acidic residues" evidence="1">
    <location>
        <begin position="715"/>
        <end position="734"/>
    </location>
</feature>
<dbReference type="EMBL" id="JARBHB010000003">
    <property type="protein sequence ID" value="KAJ8890875.1"/>
    <property type="molecule type" value="Genomic_DNA"/>
</dbReference>
<evidence type="ECO:0000256" key="1">
    <source>
        <dbReference type="SAM" id="MobiDB-lite"/>
    </source>
</evidence>
<keyword evidence="3" id="KW-1185">Reference proteome</keyword>
<dbReference type="PANTHER" id="PTHR10773:SF19">
    <property type="match status" value="1"/>
</dbReference>
<dbReference type="PANTHER" id="PTHR10773">
    <property type="entry name" value="DNA-DIRECTED RNA POLYMERASES I, II, AND III SUBUNIT RPABC2"/>
    <property type="match status" value="1"/>
</dbReference>
<name>A0ABQ9I3P9_9NEOP</name>
<feature type="region of interest" description="Disordered" evidence="1">
    <location>
        <begin position="701"/>
        <end position="734"/>
    </location>
</feature>
<protein>
    <submittedName>
        <fullName evidence="2">Uncharacterized protein</fullName>
    </submittedName>
</protein>
<sequence>MSPFNVEFIKWGHSGSVDTAMPSWALVAQWIELYQVDLSGSVDRAIPSGALVDHGYRDSNWDRRGSVDRAIPSGAAVAQWIERFQVGPQWPSGFKAVVAERLARSPPTKANRVRSPSGPRDFASGNHALRCHWSADFLGDLPFYPPLHSGGAPYSPQSSALKTSVLRAAQISSLTHLIRWHAAKRDFASPRKGILGSAGPSGAIVIGTLCHHPPPSAVPLPGVAHPPFAPHRSFRHCLPRYILPALLRECRASTTKTDSARSPSLYFLKLLASLPKPISYLGAPRKVNDFTDQISVNTTAITCQNEAVLLLVLEQASRASSIVHFVHTPGALYVSGTVCFQLCTWCTVLLKYVRLKHVALQSDVRSVAYTVDDKVLPDVNVAGSTFLLGYYKNNHDNDLGGVGIEDLTVQRHKLRRGGKLRFDFYPRSRIYPDKVIGDIITVKNWEGCDNSFSNPVSNSTRAARESQWELRISVEVGVDEKCGGQDSSGPECQSAEVHRGQRSPSCDRGYTDTVTSAEHTEERKKRHFTLGCPDFLRYLGRALGSEMSLTILCFVLVQQISEFADVAAVKIARCECEHTICAANIATDVRYSSRSDSKRGLNGSVDRAIPSGTAVGKWLERFQVGPQWASEPNTKTFVELQNVPILGLSELCSADAAGPSTDCQFTQDNETLADDSGVDPTYLFFRSGILYHFRRKKNIPNQSGKRLMEDQEQTEGGKVEPERKRRRQRTAERVPHKNSKQYFFELNGTRIRVCQVFFLKTLCITNYVILNAFKHRGESGTHIGEDKRGKHEPGNKTSHAMIADTYLKASHEERELLKENYEAHQKRKIECNSAKAFDKERALKEPQLISVSFDLRSVLQIPSSDVSATYYSRKICDYYLTVYESAAPNEAFCFRWTELNDERGSSEIGSCLFQYLTNLPHHVTEVSMFSDTCGGQNRNRNVAALMLYIVQTTHLEIIEHKFLENRHTYMEVDSMHRAIEQTKRFAKEKDGVIEFKYDHSNKYRSIYVFGKGRPPALPTQLTKLYKHLFPISKQNKKGFLHLCQTGAIPEEFLGWYNYPLLYKQTKHLVPEPSKDDITSESDSDST</sequence>
<evidence type="ECO:0000313" key="3">
    <source>
        <dbReference type="Proteomes" id="UP001159363"/>
    </source>
</evidence>
<feature type="region of interest" description="Disordered" evidence="1">
    <location>
        <begin position="482"/>
        <end position="518"/>
    </location>
</feature>
<evidence type="ECO:0000313" key="2">
    <source>
        <dbReference type="EMBL" id="KAJ8890875.1"/>
    </source>
</evidence>